<feature type="non-terminal residue" evidence="3">
    <location>
        <position position="1"/>
    </location>
</feature>
<evidence type="ECO:0000256" key="2">
    <source>
        <dbReference type="ARBA" id="ARBA00023043"/>
    </source>
</evidence>
<evidence type="ECO:0000313" key="3">
    <source>
        <dbReference type="EMBL" id="GAG86633.1"/>
    </source>
</evidence>
<proteinExistence type="predicted"/>
<dbReference type="SMART" id="SM00248">
    <property type="entry name" value="ANK"/>
    <property type="match status" value="3"/>
</dbReference>
<dbReference type="PROSITE" id="PS50088">
    <property type="entry name" value="ANK_REPEAT"/>
    <property type="match status" value="2"/>
</dbReference>
<name>X1BR42_9ZZZZ</name>
<dbReference type="AlphaFoldDB" id="X1BR42"/>
<organism evidence="3">
    <name type="scientific">marine sediment metagenome</name>
    <dbReference type="NCBI Taxonomy" id="412755"/>
    <lineage>
        <taxon>unclassified sequences</taxon>
        <taxon>metagenomes</taxon>
        <taxon>ecological metagenomes</taxon>
    </lineage>
</organism>
<keyword evidence="2" id="KW-0040">ANK repeat</keyword>
<dbReference type="PROSITE" id="PS50297">
    <property type="entry name" value="ANK_REP_REGION"/>
    <property type="match status" value="2"/>
</dbReference>
<dbReference type="PANTHER" id="PTHR24188:SF29">
    <property type="entry name" value="GH09064P"/>
    <property type="match status" value="1"/>
</dbReference>
<sequence>ITIKLTEFITEQHNNNTNWKALINNTFGKVHNYHEKLDKIWTSLGSDEDTYNYLVYTSLIKFLDPITQLMIYFRQKDMESFNDRFRFSDAEQFLSLFLLGEKELMEKYLPPPDPYVRVSYQAFIDILKGNVINKNMIDKMLIEMATKGSVNGIKYFIEQGGDIHALDEDALVRASRNGHLEAVKFLVEKGANIHADSDLALYEASKNGNLDIVKYLVWEGANVHAVDDRALRIAKDWQHSGVVDFLKSLNR</sequence>
<dbReference type="Pfam" id="PF12796">
    <property type="entry name" value="Ank_2"/>
    <property type="match status" value="1"/>
</dbReference>
<reference evidence="3" key="1">
    <citation type="journal article" date="2014" name="Front. Microbiol.">
        <title>High frequency of phylogenetically diverse reductive dehalogenase-homologous genes in deep subseafloor sedimentary metagenomes.</title>
        <authorList>
            <person name="Kawai M."/>
            <person name="Futagami T."/>
            <person name="Toyoda A."/>
            <person name="Takaki Y."/>
            <person name="Nishi S."/>
            <person name="Hori S."/>
            <person name="Arai W."/>
            <person name="Tsubouchi T."/>
            <person name="Morono Y."/>
            <person name="Uchiyama I."/>
            <person name="Ito T."/>
            <person name="Fujiyama A."/>
            <person name="Inagaki F."/>
            <person name="Takami H."/>
        </authorList>
    </citation>
    <scope>NUCLEOTIDE SEQUENCE</scope>
    <source>
        <strain evidence="3">Expedition CK06-06</strain>
    </source>
</reference>
<evidence type="ECO:0000256" key="1">
    <source>
        <dbReference type="ARBA" id="ARBA00022737"/>
    </source>
</evidence>
<accession>X1BR42</accession>
<dbReference type="PANTHER" id="PTHR24188">
    <property type="entry name" value="ANKYRIN REPEAT PROTEIN"/>
    <property type="match status" value="1"/>
</dbReference>
<dbReference type="InterPro" id="IPR036770">
    <property type="entry name" value="Ankyrin_rpt-contain_sf"/>
</dbReference>
<protein>
    <submittedName>
        <fullName evidence="3">Uncharacterized protein</fullName>
    </submittedName>
</protein>
<dbReference type="SUPFAM" id="SSF48403">
    <property type="entry name" value="Ankyrin repeat"/>
    <property type="match status" value="1"/>
</dbReference>
<dbReference type="InterPro" id="IPR002110">
    <property type="entry name" value="Ankyrin_rpt"/>
</dbReference>
<comment type="caution">
    <text evidence="3">The sequence shown here is derived from an EMBL/GenBank/DDBJ whole genome shotgun (WGS) entry which is preliminary data.</text>
</comment>
<gene>
    <name evidence="3" type="ORF">S01H4_26655</name>
</gene>
<keyword evidence="1" id="KW-0677">Repeat</keyword>
<dbReference type="Gene3D" id="1.25.40.20">
    <property type="entry name" value="Ankyrin repeat-containing domain"/>
    <property type="match status" value="1"/>
</dbReference>
<dbReference type="EMBL" id="BART01012891">
    <property type="protein sequence ID" value="GAG86633.1"/>
    <property type="molecule type" value="Genomic_DNA"/>
</dbReference>